<dbReference type="EMBL" id="JBHUOX010000021">
    <property type="protein sequence ID" value="MFD3002880.1"/>
    <property type="molecule type" value="Genomic_DNA"/>
</dbReference>
<gene>
    <name evidence="3" type="ORF">ACFS7Z_21110</name>
</gene>
<dbReference type="PANTHER" id="PTHR37464:SF1">
    <property type="entry name" value="BLL2463 PROTEIN"/>
    <property type="match status" value="1"/>
</dbReference>
<keyword evidence="1" id="KW-0812">Transmembrane</keyword>
<dbReference type="InterPro" id="IPR011933">
    <property type="entry name" value="Double_TM_dom"/>
</dbReference>
<protein>
    <submittedName>
        <fullName evidence="3">BatA domain-containing protein</fullName>
    </submittedName>
</protein>
<keyword evidence="4" id="KW-1185">Reference proteome</keyword>
<dbReference type="RefSeq" id="WP_377489142.1">
    <property type="nucleotide sequence ID" value="NZ_JBHUOX010000021.1"/>
</dbReference>
<dbReference type="NCBIfam" id="TIGR02226">
    <property type="entry name" value="two_anch"/>
    <property type="match status" value="1"/>
</dbReference>
<dbReference type="InterPro" id="IPR024163">
    <property type="entry name" value="Aerotolerance_reg_N"/>
</dbReference>
<comment type="caution">
    <text evidence="3">The sequence shown here is derived from an EMBL/GenBank/DDBJ whole genome shotgun (WGS) entry which is preliminary data.</text>
</comment>
<sequence length="501" mass="55690">MTFLSPYWLFAASTILIPIAIHLWNKRQGKTVKMGSLRWLEASASNRWSSIKLNKVWLLLLRCLILLLLAVALAQPVLVRPPQTPENRKAVYVGQELLYTSATRTQLQPAIDSLLQRGYQLYTYTPGFAAVSQEEWQQLNSSSVDSVISDGANYWALLPALEEQHQQPGDSIWLFTSDQQRYFSGTRPDAIPENIRWIPVASEATANRLQTAVQTSSDSLLLFIGSGTREGITYSRFHVPATAQSITVNNQQLQLQRKADTLQVVFPDKSISKAKVQTDPLHIVILADEAQQPEVRYLQAAINAISSYTKLPIYITTAQDTAADWVFWLQSEEVPVQLRQQVAEQGLKLWVQSASEPKTIKASLATTGEAVGVHQLSNAVAEDAQAAIWTTDNGEALLTVQQSGKGFIYRFQSGFSPDWSGLGQSTQLPELLLPVLFPQQEGGKYDVRALDEQQLKPAQKVAVFVPEVPEAQRIALLPWVVLAAFVLFLIERSLAGRRATV</sequence>
<feature type="transmembrane region" description="Helical" evidence="1">
    <location>
        <begin position="6"/>
        <end position="24"/>
    </location>
</feature>
<dbReference type="Proteomes" id="UP001597641">
    <property type="component" value="Unassembled WGS sequence"/>
</dbReference>
<feature type="transmembrane region" description="Helical" evidence="1">
    <location>
        <begin position="56"/>
        <end position="78"/>
    </location>
</feature>
<name>A0ABW6BYI8_9BACT</name>
<keyword evidence="1" id="KW-1133">Transmembrane helix</keyword>
<feature type="domain" description="Aerotolerance regulator N-terminal" evidence="2">
    <location>
        <begin position="1"/>
        <end position="76"/>
    </location>
</feature>
<proteinExistence type="predicted"/>
<keyword evidence="1" id="KW-0472">Membrane</keyword>
<dbReference type="PANTHER" id="PTHR37464">
    <property type="entry name" value="BLL2463 PROTEIN"/>
    <property type="match status" value="1"/>
</dbReference>
<evidence type="ECO:0000259" key="2">
    <source>
        <dbReference type="Pfam" id="PF07584"/>
    </source>
</evidence>
<dbReference type="Pfam" id="PF07584">
    <property type="entry name" value="BatA"/>
    <property type="match status" value="1"/>
</dbReference>
<evidence type="ECO:0000256" key="1">
    <source>
        <dbReference type="SAM" id="Phobius"/>
    </source>
</evidence>
<organism evidence="3 4">
    <name type="scientific">Pontibacter toksunensis</name>
    <dbReference type="NCBI Taxonomy" id="1332631"/>
    <lineage>
        <taxon>Bacteria</taxon>
        <taxon>Pseudomonadati</taxon>
        <taxon>Bacteroidota</taxon>
        <taxon>Cytophagia</taxon>
        <taxon>Cytophagales</taxon>
        <taxon>Hymenobacteraceae</taxon>
        <taxon>Pontibacter</taxon>
    </lineage>
</organism>
<evidence type="ECO:0000313" key="4">
    <source>
        <dbReference type="Proteomes" id="UP001597641"/>
    </source>
</evidence>
<reference evidence="4" key="1">
    <citation type="journal article" date="2019" name="Int. J. Syst. Evol. Microbiol.">
        <title>The Global Catalogue of Microorganisms (GCM) 10K type strain sequencing project: providing services to taxonomists for standard genome sequencing and annotation.</title>
        <authorList>
            <consortium name="The Broad Institute Genomics Platform"/>
            <consortium name="The Broad Institute Genome Sequencing Center for Infectious Disease"/>
            <person name="Wu L."/>
            <person name="Ma J."/>
        </authorList>
    </citation>
    <scope>NUCLEOTIDE SEQUENCE [LARGE SCALE GENOMIC DNA]</scope>
    <source>
        <strain evidence="4">KCTC 23984</strain>
    </source>
</reference>
<feature type="transmembrane region" description="Helical" evidence="1">
    <location>
        <begin position="474"/>
        <end position="490"/>
    </location>
</feature>
<accession>A0ABW6BYI8</accession>
<evidence type="ECO:0000313" key="3">
    <source>
        <dbReference type="EMBL" id="MFD3002880.1"/>
    </source>
</evidence>